<feature type="transmembrane region" description="Helical" evidence="1">
    <location>
        <begin position="89"/>
        <end position="112"/>
    </location>
</feature>
<accession>A0ABV9AWH9</accession>
<evidence type="ECO:0000256" key="1">
    <source>
        <dbReference type="SAM" id="Phobius"/>
    </source>
</evidence>
<dbReference type="RefSeq" id="WP_381173024.1">
    <property type="nucleotide sequence ID" value="NZ_JBHSFK010000019.1"/>
</dbReference>
<keyword evidence="1" id="KW-0812">Transmembrane</keyword>
<keyword evidence="3" id="KW-1185">Reference proteome</keyword>
<gene>
    <name evidence="2" type="ORF">ACFPIH_27670</name>
</gene>
<evidence type="ECO:0000313" key="2">
    <source>
        <dbReference type="EMBL" id="MFC4503247.1"/>
    </source>
</evidence>
<keyword evidence="1" id="KW-1133">Transmembrane helix</keyword>
<name>A0ABV9AWH9_9ACTN</name>
<feature type="transmembrane region" description="Helical" evidence="1">
    <location>
        <begin position="119"/>
        <end position="138"/>
    </location>
</feature>
<evidence type="ECO:0008006" key="4">
    <source>
        <dbReference type="Google" id="ProtNLM"/>
    </source>
</evidence>
<comment type="caution">
    <text evidence="2">The sequence shown here is derived from an EMBL/GenBank/DDBJ whole genome shotgun (WGS) entry which is preliminary data.</text>
</comment>
<dbReference type="EMBL" id="JBHSFK010000019">
    <property type="protein sequence ID" value="MFC4503247.1"/>
    <property type="molecule type" value="Genomic_DNA"/>
</dbReference>
<proteinExistence type="predicted"/>
<protein>
    <recommendedName>
        <fullName evidence="4">Major facilitator superfamily (MFS) profile domain-containing protein</fullName>
    </recommendedName>
</protein>
<feature type="transmembrane region" description="Helical" evidence="1">
    <location>
        <begin position="57"/>
        <end position="77"/>
    </location>
</feature>
<dbReference type="Proteomes" id="UP001595839">
    <property type="component" value="Unassembled WGS sequence"/>
</dbReference>
<keyword evidence="1" id="KW-0472">Membrane</keyword>
<organism evidence="2 3">
    <name type="scientific">Streptomyces vulcanius</name>
    <dbReference type="NCBI Taxonomy" id="1441876"/>
    <lineage>
        <taxon>Bacteria</taxon>
        <taxon>Bacillati</taxon>
        <taxon>Actinomycetota</taxon>
        <taxon>Actinomycetes</taxon>
        <taxon>Kitasatosporales</taxon>
        <taxon>Streptomycetaceae</taxon>
        <taxon>Streptomyces</taxon>
    </lineage>
</organism>
<reference evidence="3" key="1">
    <citation type="journal article" date="2019" name="Int. J. Syst. Evol. Microbiol.">
        <title>The Global Catalogue of Microorganisms (GCM) 10K type strain sequencing project: providing services to taxonomists for standard genome sequencing and annotation.</title>
        <authorList>
            <consortium name="The Broad Institute Genomics Platform"/>
            <consortium name="The Broad Institute Genome Sequencing Center for Infectious Disease"/>
            <person name="Wu L."/>
            <person name="Ma J."/>
        </authorList>
    </citation>
    <scope>NUCLEOTIDE SEQUENCE [LARGE SCALE GENOMIC DNA]</scope>
    <source>
        <strain evidence="3">CGMCC 4.7177</strain>
    </source>
</reference>
<sequence>MGGEVVGSAWSLGELRRMLSRLGCPEDMDLEDTALVCWRGGDSGTWPDRGWRRRATIVLMAAGLLASTLLNVVIGWPDASGALTFAQRMTGVLFVLSGLVQGVAAVTVFDYWGRRQFGISGAVVLLGVIIALATDPWLSRSP</sequence>
<evidence type="ECO:0000313" key="3">
    <source>
        <dbReference type="Proteomes" id="UP001595839"/>
    </source>
</evidence>